<evidence type="ECO:0000256" key="6">
    <source>
        <dbReference type="SAM" id="MobiDB-lite"/>
    </source>
</evidence>
<dbReference type="EMBL" id="CP135446">
    <property type="protein sequence ID" value="WRY35896.1"/>
    <property type="molecule type" value="Genomic_DNA"/>
</dbReference>
<keyword evidence="9" id="KW-1185">Reference proteome</keyword>
<evidence type="ECO:0000256" key="3">
    <source>
        <dbReference type="ARBA" id="ARBA00022692"/>
    </source>
</evidence>
<keyword evidence="5 7" id="KW-0472">Membrane</keyword>
<feature type="transmembrane region" description="Helical" evidence="7">
    <location>
        <begin position="291"/>
        <end position="311"/>
    </location>
</feature>
<name>A0ABZ1E7P5_9RHOB</name>
<protein>
    <recommendedName>
        <fullName evidence="10">Amino acid/amide ABC transporter membrane protein 2, HAAT family</fullName>
    </recommendedName>
</protein>
<dbReference type="CDD" id="cd06581">
    <property type="entry name" value="TM_PBP1_LivM_like"/>
    <property type="match status" value="1"/>
</dbReference>
<keyword evidence="8" id="KW-0614">Plasmid</keyword>
<comment type="subcellular location">
    <subcellularLocation>
        <location evidence="1">Cell membrane</location>
        <topology evidence="1">Multi-pass membrane protein</topology>
    </subcellularLocation>
</comment>
<dbReference type="PANTHER" id="PTHR30482:SF10">
    <property type="entry name" value="HIGH-AFFINITY BRANCHED-CHAIN AMINO ACID TRANSPORT PROTEIN BRAE"/>
    <property type="match status" value="1"/>
</dbReference>
<evidence type="ECO:0000313" key="8">
    <source>
        <dbReference type="EMBL" id="WRY35896.1"/>
    </source>
</evidence>
<feature type="transmembrane region" description="Helical" evidence="7">
    <location>
        <begin position="167"/>
        <end position="187"/>
    </location>
</feature>
<evidence type="ECO:0000313" key="9">
    <source>
        <dbReference type="Proteomes" id="UP001623290"/>
    </source>
</evidence>
<feature type="transmembrane region" description="Helical" evidence="7">
    <location>
        <begin position="208"/>
        <end position="234"/>
    </location>
</feature>
<accession>A0ABZ1E7P5</accession>
<feature type="transmembrane region" description="Helical" evidence="7">
    <location>
        <begin position="111"/>
        <end position="128"/>
    </location>
</feature>
<proteinExistence type="predicted"/>
<evidence type="ECO:0000256" key="7">
    <source>
        <dbReference type="SAM" id="Phobius"/>
    </source>
</evidence>
<evidence type="ECO:0000256" key="2">
    <source>
        <dbReference type="ARBA" id="ARBA00022475"/>
    </source>
</evidence>
<feature type="transmembrane region" description="Helical" evidence="7">
    <location>
        <begin position="30"/>
        <end position="50"/>
    </location>
</feature>
<evidence type="ECO:0000256" key="5">
    <source>
        <dbReference type="ARBA" id="ARBA00023136"/>
    </source>
</evidence>
<sequence length="350" mass="36111">MTKQQYPVLALVAVFGLAMALPAQMQLYTVYEATVYLVMAILALSLAFIWGKGGIMCLGQSAFFGLGAYAYAVAALNFGPGVVACLAAVALPALGAALLGYFMFYGRISDIYVGVITLAVTLILFNLMNSTSGPHYHIGQARLGGFNGITGIPTLAWPDGTPLSPAALFRLTAGLLVAVLAALGLYLRSPAGKLALAVRENEHRAELLGYNVALSKLSTFAIGGAVAGLAGGLFANWGAFVSPTVFALLQSAQIIIWVIVGGRGTLVGPILGCIALQWATTQLGTQQVVQVNLVLGVVLSAFVLLVPAGLLPSLGKWVRPLRAARAQGGPLAAAGPQRSARHEGGSGHDA</sequence>
<feature type="transmembrane region" description="Helical" evidence="7">
    <location>
        <begin position="254"/>
        <end position="279"/>
    </location>
</feature>
<evidence type="ECO:0000256" key="1">
    <source>
        <dbReference type="ARBA" id="ARBA00004651"/>
    </source>
</evidence>
<feature type="compositionally biased region" description="Basic and acidic residues" evidence="6">
    <location>
        <begin position="340"/>
        <end position="350"/>
    </location>
</feature>
<feature type="region of interest" description="Disordered" evidence="6">
    <location>
        <begin position="329"/>
        <end position="350"/>
    </location>
</feature>
<gene>
    <name evidence="8" type="ORF">RPE78_18060</name>
</gene>
<geneLocation type="plasmid" evidence="8 9">
    <name>unnamed3</name>
</geneLocation>
<keyword evidence="3 7" id="KW-0812">Transmembrane</keyword>
<dbReference type="InterPro" id="IPR043428">
    <property type="entry name" value="LivM-like"/>
</dbReference>
<reference evidence="8 9" key="1">
    <citation type="submission" date="2023-09" db="EMBL/GenBank/DDBJ databases">
        <title>Thioclava shenzhenensis sp. nov., a multidrug resistant bacteria-antagonizing species isolated from coastal seawater.</title>
        <authorList>
            <person name="Long M."/>
        </authorList>
    </citation>
    <scope>NUCLEOTIDE SEQUENCE [LARGE SCALE GENOMIC DNA]</scope>
    <source>
        <strain evidence="8 9">FTW29</strain>
        <plasmid evidence="8 9">unnamed3</plasmid>
    </source>
</reference>
<feature type="transmembrane region" description="Helical" evidence="7">
    <location>
        <begin position="57"/>
        <end position="75"/>
    </location>
</feature>
<feature type="transmembrane region" description="Helical" evidence="7">
    <location>
        <begin position="81"/>
        <end position="104"/>
    </location>
</feature>
<dbReference type="RefSeq" id="WP_330628223.1">
    <property type="nucleotide sequence ID" value="NZ_CP135446.1"/>
</dbReference>
<organism evidence="8 9">
    <name type="scientific">Thioclava litoralis</name>
    <dbReference type="NCBI Taxonomy" id="3076557"/>
    <lineage>
        <taxon>Bacteria</taxon>
        <taxon>Pseudomonadati</taxon>
        <taxon>Pseudomonadota</taxon>
        <taxon>Alphaproteobacteria</taxon>
        <taxon>Rhodobacterales</taxon>
        <taxon>Paracoccaceae</taxon>
        <taxon>Thioclava</taxon>
    </lineage>
</organism>
<feature type="compositionally biased region" description="Low complexity" evidence="6">
    <location>
        <begin position="329"/>
        <end position="338"/>
    </location>
</feature>
<evidence type="ECO:0000256" key="4">
    <source>
        <dbReference type="ARBA" id="ARBA00022989"/>
    </source>
</evidence>
<dbReference type="InterPro" id="IPR001851">
    <property type="entry name" value="ABC_transp_permease"/>
</dbReference>
<evidence type="ECO:0008006" key="10">
    <source>
        <dbReference type="Google" id="ProtNLM"/>
    </source>
</evidence>
<dbReference type="Proteomes" id="UP001623290">
    <property type="component" value="Plasmid unnamed3"/>
</dbReference>
<dbReference type="PANTHER" id="PTHR30482">
    <property type="entry name" value="HIGH-AFFINITY BRANCHED-CHAIN AMINO ACID TRANSPORT SYSTEM PERMEASE"/>
    <property type="match status" value="1"/>
</dbReference>
<keyword evidence="2" id="KW-1003">Cell membrane</keyword>
<keyword evidence="4 7" id="KW-1133">Transmembrane helix</keyword>
<dbReference type="Pfam" id="PF02653">
    <property type="entry name" value="BPD_transp_2"/>
    <property type="match status" value="1"/>
</dbReference>